<proteinExistence type="predicted"/>
<dbReference type="EMBL" id="KQ243440">
    <property type="protein sequence ID" value="KNC75754.1"/>
    <property type="molecule type" value="Genomic_DNA"/>
</dbReference>
<keyword evidence="2" id="KW-1185">Reference proteome</keyword>
<protein>
    <submittedName>
        <fullName evidence="1">Uncharacterized protein</fullName>
    </submittedName>
</protein>
<dbReference type="Proteomes" id="UP000054560">
    <property type="component" value="Unassembled WGS sequence"/>
</dbReference>
<evidence type="ECO:0000313" key="2">
    <source>
        <dbReference type="Proteomes" id="UP000054560"/>
    </source>
</evidence>
<evidence type="ECO:0000313" key="1">
    <source>
        <dbReference type="EMBL" id="KNC75754.1"/>
    </source>
</evidence>
<gene>
    <name evidence="1" type="ORF">SARC_11728</name>
</gene>
<dbReference type="RefSeq" id="XP_014149656.1">
    <property type="nucleotide sequence ID" value="XM_014294181.1"/>
</dbReference>
<dbReference type="AlphaFoldDB" id="A0A0L0FG54"/>
<name>A0A0L0FG54_9EUKA</name>
<organism evidence="1 2">
    <name type="scientific">Sphaeroforma arctica JP610</name>
    <dbReference type="NCBI Taxonomy" id="667725"/>
    <lineage>
        <taxon>Eukaryota</taxon>
        <taxon>Ichthyosporea</taxon>
        <taxon>Ichthyophonida</taxon>
        <taxon>Sphaeroforma</taxon>
    </lineage>
</organism>
<sequence>MKTDFRENTGMAPRGLCNMLKEYRETASVEKGPEIVRIGNTAKIEQDKLDIVQVKLMFFCQPIYYKPAECFMPFIKKVHAQKLKLLDLAPEQISTKTSSYIYGMDLIDTQNWVNDMYNIVCPPWLAVWNERIGVAGLPYESINFDKETVNFNAWTAIQLRQYAKERYIAIPKAYEAKANWWNIFVIKKEIVPEAPATLLESRIQSVDDARGRFNGIKFEPYDQNVVQKVHITAKEVKTYFGVHAYTQGATEQQAQRGVTLTYAFKDCVDEYKKMKLMCVRGAVSRSMRSGTMEVLCILLIGKNPGTGDLVV</sequence>
<reference evidence="1 2" key="1">
    <citation type="submission" date="2011-02" db="EMBL/GenBank/DDBJ databases">
        <title>The Genome Sequence of Sphaeroforma arctica JP610.</title>
        <authorList>
            <consortium name="The Broad Institute Genome Sequencing Platform"/>
            <person name="Russ C."/>
            <person name="Cuomo C."/>
            <person name="Young S.K."/>
            <person name="Zeng Q."/>
            <person name="Gargeya S."/>
            <person name="Alvarado L."/>
            <person name="Berlin A."/>
            <person name="Chapman S.B."/>
            <person name="Chen Z."/>
            <person name="Freedman E."/>
            <person name="Gellesch M."/>
            <person name="Goldberg J."/>
            <person name="Griggs A."/>
            <person name="Gujja S."/>
            <person name="Heilman E."/>
            <person name="Heiman D."/>
            <person name="Howarth C."/>
            <person name="Mehta T."/>
            <person name="Neiman D."/>
            <person name="Pearson M."/>
            <person name="Roberts A."/>
            <person name="Saif S."/>
            <person name="Shea T."/>
            <person name="Shenoy N."/>
            <person name="Sisk P."/>
            <person name="Stolte C."/>
            <person name="Sykes S."/>
            <person name="White J."/>
            <person name="Yandava C."/>
            <person name="Burger G."/>
            <person name="Gray M.W."/>
            <person name="Holland P.W.H."/>
            <person name="King N."/>
            <person name="Lang F.B.F."/>
            <person name="Roger A.J."/>
            <person name="Ruiz-Trillo I."/>
            <person name="Haas B."/>
            <person name="Nusbaum C."/>
            <person name="Birren B."/>
        </authorList>
    </citation>
    <scope>NUCLEOTIDE SEQUENCE [LARGE SCALE GENOMIC DNA]</scope>
    <source>
        <strain evidence="1 2">JP610</strain>
    </source>
</reference>
<accession>A0A0L0FG54</accession>
<dbReference type="GeneID" id="25912232"/>